<evidence type="ECO:0000313" key="2">
    <source>
        <dbReference type="Proteomes" id="UP001189624"/>
    </source>
</evidence>
<dbReference type="EMBL" id="OY731406">
    <property type="protein sequence ID" value="CAJ1974037.1"/>
    <property type="molecule type" value="Genomic_DNA"/>
</dbReference>
<proteinExistence type="predicted"/>
<name>A0AA86SWC4_9FABA</name>
<protein>
    <submittedName>
        <fullName evidence="1">Uncharacterized protein</fullName>
    </submittedName>
</protein>
<keyword evidence="2" id="KW-1185">Reference proteome</keyword>
<organism evidence="1 2">
    <name type="scientific">Sphenostylis stenocarpa</name>
    <dbReference type="NCBI Taxonomy" id="92480"/>
    <lineage>
        <taxon>Eukaryota</taxon>
        <taxon>Viridiplantae</taxon>
        <taxon>Streptophyta</taxon>
        <taxon>Embryophyta</taxon>
        <taxon>Tracheophyta</taxon>
        <taxon>Spermatophyta</taxon>
        <taxon>Magnoliopsida</taxon>
        <taxon>eudicotyledons</taxon>
        <taxon>Gunneridae</taxon>
        <taxon>Pentapetalae</taxon>
        <taxon>rosids</taxon>
        <taxon>fabids</taxon>
        <taxon>Fabales</taxon>
        <taxon>Fabaceae</taxon>
        <taxon>Papilionoideae</taxon>
        <taxon>50 kb inversion clade</taxon>
        <taxon>NPAAA clade</taxon>
        <taxon>indigoferoid/millettioid clade</taxon>
        <taxon>Phaseoleae</taxon>
        <taxon>Sphenostylis</taxon>
    </lineage>
</organism>
<accession>A0AA86SWC4</accession>
<reference evidence="1" key="1">
    <citation type="submission" date="2023-10" db="EMBL/GenBank/DDBJ databases">
        <authorList>
            <person name="Domelevo Entfellner J.-B."/>
        </authorList>
    </citation>
    <scope>NUCLEOTIDE SEQUENCE</scope>
</reference>
<dbReference type="AlphaFoldDB" id="A0AA86SWC4"/>
<dbReference type="Proteomes" id="UP001189624">
    <property type="component" value="Chromosome 9"/>
</dbReference>
<gene>
    <name evidence="1" type="ORF">AYBTSS11_LOCUS26104</name>
</gene>
<evidence type="ECO:0000313" key="1">
    <source>
        <dbReference type="EMBL" id="CAJ1974037.1"/>
    </source>
</evidence>
<dbReference type="Gramene" id="rna-AYBTSS11_LOCUS26104">
    <property type="protein sequence ID" value="CAJ1974037.1"/>
    <property type="gene ID" value="gene-AYBTSS11_LOCUS26104"/>
</dbReference>
<sequence length="81" mass="9068">MHLSPSHDASLSSTRHDVMVFLIRFLQEMAINLEKELQGQEEIEVGVTRKYVDTCPAILNRRVGGSYGESNSVLVVAKRPL</sequence>